<dbReference type="InterPro" id="IPR004558">
    <property type="entry name" value="Coprogen_oxidase_HemN"/>
</dbReference>
<proteinExistence type="inferred from homology"/>
<gene>
    <name evidence="17" type="ORF">GCM10007907_25020</name>
</gene>
<evidence type="ECO:0000256" key="8">
    <source>
        <dbReference type="ARBA" id="ARBA00022723"/>
    </source>
</evidence>
<keyword evidence="10 15" id="KW-0408">Iron</keyword>
<comment type="cofactor">
    <cofactor evidence="15">
        <name>[4Fe-4S] cluster</name>
        <dbReference type="ChEBI" id="CHEBI:49883"/>
    </cofactor>
    <text evidence="15">Binds 1 [4Fe-4S] cluster. The cluster is coordinated with 3 cysteines and an exchangeable S-adenosyl-L-methionine.</text>
</comment>
<evidence type="ECO:0000313" key="17">
    <source>
        <dbReference type="EMBL" id="GLR13712.1"/>
    </source>
</evidence>
<evidence type="ECO:0000256" key="10">
    <source>
        <dbReference type="ARBA" id="ARBA00023004"/>
    </source>
</evidence>
<dbReference type="PANTHER" id="PTHR13932:SF6">
    <property type="entry name" value="OXYGEN-INDEPENDENT COPROPORPHYRINOGEN III OXIDASE"/>
    <property type="match status" value="1"/>
</dbReference>
<evidence type="ECO:0000256" key="13">
    <source>
        <dbReference type="ARBA" id="ARBA00024295"/>
    </source>
</evidence>
<evidence type="ECO:0000259" key="16">
    <source>
        <dbReference type="PROSITE" id="PS51918"/>
    </source>
</evidence>
<dbReference type="PIRSF" id="PIRSF000167">
    <property type="entry name" value="HemN"/>
    <property type="match status" value="1"/>
</dbReference>
<dbReference type="InterPro" id="IPR006638">
    <property type="entry name" value="Elp3/MiaA/NifB-like_rSAM"/>
</dbReference>
<keyword evidence="18" id="KW-1185">Reference proteome</keyword>
<dbReference type="NCBIfam" id="TIGR00538">
    <property type="entry name" value="hemN"/>
    <property type="match status" value="1"/>
</dbReference>
<dbReference type="Proteomes" id="UP001156706">
    <property type="component" value="Unassembled WGS sequence"/>
</dbReference>
<evidence type="ECO:0000256" key="1">
    <source>
        <dbReference type="ARBA" id="ARBA00004496"/>
    </source>
</evidence>
<dbReference type="InterPro" id="IPR034505">
    <property type="entry name" value="Coproporphyrinogen-III_oxidase"/>
</dbReference>
<evidence type="ECO:0000256" key="5">
    <source>
        <dbReference type="ARBA" id="ARBA00022485"/>
    </source>
</evidence>
<protein>
    <recommendedName>
        <fullName evidence="15">Coproporphyrinogen-III oxidase</fullName>
        <ecNumber evidence="15">1.3.98.3</ecNumber>
    </recommendedName>
</protein>
<dbReference type="Pfam" id="PF04055">
    <property type="entry name" value="Radical_SAM"/>
    <property type="match status" value="1"/>
</dbReference>
<accession>A0ABQ5YFE4</accession>
<evidence type="ECO:0000256" key="9">
    <source>
        <dbReference type="ARBA" id="ARBA00023002"/>
    </source>
</evidence>
<name>A0ABQ5YFE4_9NEIS</name>
<keyword evidence="6 15" id="KW-0963">Cytoplasm</keyword>
<dbReference type="EC" id="1.3.98.3" evidence="15"/>
<comment type="subunit">
    <text evidence="4">Monomer.</text>
</comment>
<dbReference type="InterPro" id="IPR010723">
    <property type="entry name" value="HemN_C"/>
</dbReference>
<sequence>MTAPAIPETTALEIDLPLLQRHDDVTRYGIYPTADRFSEDFDEDRYRHALATHALGGLRPLSLYVHLPFCVSACSYCASHKVITADHNQADTYLDYLEREIALQGAAYGATPKVTQLHLGGGTPTFLQDAQLSRLLAALQRYFPLAAGAECSVEIDPRHIGPQSLQLLASHGFNHLSISLPDLSADVQRAVNRKQPASQTAAAIAQGRALGYRSIHVDLLYGLPRQTPASMADTLAHVLTWRPDRVSLGRYNHQPDRFKAQRHIDAATLPTADDRLAMLQQAMSQLQGAGYVHLGLEQFALPHDELAIAMRQGRLHRNFQGYTTQAECDLIGLGVSAIGKVGACYAQNHRVLEDYYDALAHHHLPIARGMTLAADDLLRRSIIQSLLCQSELAFEPLETRWLIDFHHYFAYELEQLQQLASNGLLKLQRQGLEITPKGRLLTRSIAMVFDRHLREARNSARFSSLI</sequence>
<dbReference type="Pfam" id="PF06969">
    <property type="entry name" value="HemN_C"/>
    <property type="match status" value="1"/>
</dbReference>
<organism evidence="17 18">
    <name type="scientific">Chitinimonas prasina</name>
    <dbReference type="NCBI Taxonomy" id="1434937"/>
    <lineage>
        <taxon>Bacteria</taxon>
        <taxon>Pseudomonadati</taxon>
        <taxon>Pseudomonadota</taxon>
        <taxon>Betaproteobacteria</taxon>
        <taxon>Neisseriales</taxon>
        <taxon>Chitinibacteraceae</taxon>
        <taxon>Chitinimonas</taxon>
    </lineage>
</organism>
<evidence type="ECO:0000256" key="6">
    <source>
        <dbReference type="ARBA" id="ARBA00022490"/>
    </source>
</evidence>
<evidence type="ECO:0000256" key="14">
    <source>
        <dbReference type="ARBA" id="ARBA00048321"/>
    </source>
</evidence>
<dbReference type="Gene3D" id="3.80.30.20">
    <property type="entry name" value="tm_1862 like domain"/>
    <property type="match status" value="1"/>
</dbReference>
<dbReference type="Gene3D" id="1.10.10.920">
    <property type="match status" value="1"/>
</dbReference>
<dbReference type="SMART" id="SM00729">
    <property type="entry name" value="Elp3"/>
    <property type="match status" value="1"/>
</dbReference>
<keyword evidence="11 15" id="KW-0411">Iron-sulfur</keyword>
<comment type="subcellular location">
    <subcellularLocation>
        <location evidence="1 15">Cytoplasm</location>
    </subcellularLocation>
</comment>
<comment type="similarity">
    <text evidence="3 15">Belongs to the anaerobic coproporphyrinogen-III oxidase family.</text>
</comment>
<keyword evidence="8 15" id="KW-0479">Metal-binding</keyword>
<comment type="pathway">
    <text evidence="2 15">Porphyrin-containing compound metabolism; protoporphyrin-IX biosynthesis; protoporphyrinogen-IX from coproporphyrinogen-III (AdoMet route): step 1/1.</text>
</comment>
<evidence type="ECO:0000313" key="18">
    <source>
        <dbReference type="Proteomes" id="UP001156706"/>
    </source>
</evidence>
<comment type="function">
    <text evidence="13">Involved in the heme biosynthesis. Catalyzes the anaerobic oxidative decarboxylation of propionate groups of rings A and B of coproporphyrinogen III to yield the vinyl groups in protoporphyrinogen IX.</text>
</comment>
<evidence type="ECO:0000256" key="2">
    <source>
        <dbReference type="ARBA" id="ARBA00004785"/>
    </source>
</evidence>
<reference evidence="18" key="1">
    <citation type="journal article" date="2019" name="Int. J. Syst. Evol. Microbiol.">
        <title>The Global Catalogue of Microorganisms (GCM) 10K type strain sequencing project: providing services to taxonomists for standard genome sequencing and annotation.</title>
        <authorList>
            <consortium name="The Broad Institute Genomics Platform"/>
            <consortium name="The Broad Institute Genome Sequencing Center for Infectious Disease"/>
            <person name="Wu L."/>
            <person name="Ma J."/>
        </authorList>
    </citation>
    <scope>NUCLEOTIDE SEQUENCE [LARGE SCALE GENOMIC DNA]</scope>
    <source>
        <strain evidence="18">NBRC 110044</strain>
    </source>
</reference>
<evidence type="ECO:0000256" key="11">
    <source>
        <dbReference type="ARBA" id="ARBA00023014"/>
    </source>
</evidence>
<keyword evidence="12 15" id="KW-0627">Porphyrin biosynthesis</keyword>
<dbReference type="SUPFAM" id="SSF102114">
    <property type="entry name" value="Radical SAM enzymes"/>
    <property type="match status" value="1"/>
</dbReference>
<evidence type="ECO:0000256" key="7">
    <source>
        <dbReference type="ARBA" id="ARBA00022691"/>
    </source>
</evidence>
<keyword evidence="5 15" id="KW-0004">4Fe-4S</keyword>
<evidence type="ECO:0000256" key="15">
    <source>
        <dbReference type="PIRNR" id="PIRNR000167"/>
    </source>
</evidence>
<dbReference type="SFLD" id="SFLDS00029">
    <property type="entry name" value="Radical_SAM"/>
    <property type="match status" value="1"/>
</dbReference>
<dbReference type="InterPro" id="IPR058240">
    <property type="entry name" value="rSAM_sf"/>
</dbReference>
<comment type="catalytic activity">
    <reaction evidence="14 15">
        <text>coproporphyrinogen III + 2 S-adenosyl-L-methionine = protoporphyrinogen IX + 2 5'-deoxyadenosine + 2 L-methionine + 2 CO2</text>
        <dbReference type="Rhea" id="RHEA:15425"/>
        <dbReference type="ChEBI" id="CHEBI:16526"/>
        <dbReference type="ChEBI" id="CHEBI:17319"/>
        <dbReference type="ChEBI" id="CHEBI:57307"/>
        <dbReference type="ChEBI" id="CHEBI:57309"/>
        <dbReference type="ChEBI" id="CHEBI:57844"/>
        <dbReference type="ChEBI" id="CHEBI:59789"/>
        <dbReference type="EC" id="1.3.98.3"/>
    </reaction>
</comment>
<evidence type="ECO:0000256" key="12">
    <source>
        <dbReference type="ARBA" id="ARBA00023244"/>
    </source>
</evidence>
<dbReference type="SFLD" id="SFLDG01065">
    <property type="entry name" value="anaerobic_coproporphyrinogen-I"/>
    <property type="match status" value="1"/>
</dbReference>
<feature type="domain" description="Radical SAM core" evidence="16">
    <location>
        <begin position="55"/>
        <end position="289"/>
    </location>
</feature>
<dbReference type="CDD" id="cd01335">
    <property type="entry name" value="Radical_SAM"/>
    <property type="match status" value="1"/>
</dbReference>
<dbReference type="RefSeq" id="WP_284196799.1">
    <property type="nucleotide sequence ID" value="NZ_BSOG01000002.1"/>
</dbReference>
<keyword evidence="7 15" id="KW-0949">S-adenosyl-L-methionine</keyword>
<evidence type="ECO:0000256" key="4">
    <source>
        <dbReference type="ARBA" id="ARBA00011245"/>
    </source>
</evidence>
<keyword evidence="9 15" id="KW-0560">Oxidoreductase</keyword>
<dbReference type="InterPro" id="IPR007197">
    <property type="entry name" value="rSAM"/>
</dbReference>
<dbReference type="PROSITE" id="PS51918">
    <property type="entry name" value="RADICAL_SAM"/>
    <property type="match status" value="1"/>
</dbReference>
<dbReference type="InterPro" id="IPR023404">
    <property type="entry name" value="rSAM_horseshoe"/>
</dbReference>
<dbReference type="PANTHER" id="PTHR13932">
    <property type="entry name" value="COPROPORPHYRINIGEN III OXIDASE"/>
    <property type="match status" value="1"/>
</dbReference>
<comment type="caution">
    <text evidence="17">The sequence shown here is derived from an EMBL/GenBank/DDBJ whole genome shotgun (WGS) entry which is preliminary data.</text>
</comment>
<dbReference type="EMBL" id="BSOG01000002">
    <property type="protein sequence ID" value="GLR13712.1"/>
    <property type="molecule type" value="Genomic_DNA"/>
</dbReference>
<evidence type="ECO:0000256" key="3">
    <source>
        <dbReference type="ARBA" id="ARBA00005493"/>
    </source>
</evidence>